<dbReference type="SUPFAM" id="SSF52047">
    <property type="entry name" value="RNI-like"/>
    <property type="match status" value="1"/>
</dbReference>
<comment type="caution">
    <text evidence="3">The sequence shown here is derived from an EMBL/GenBank/DDBJ whole genome shotgun (WGS) entry which is preliminary data.</text>
</comment>
<feature type="region of interest" description="Disordered" evidence="1">
    <location>
        <begin position="425"/>
        <end position="451"/>
    </location>
</feature>
<evidence type="ECO:0000256" key="2">
    <source>
        <dbReference type="SAM" id="SignalP"/>
    </source>
</evidence>
<dbReference type="EMBL" id="JADGKB010000015">
    <property type="protein sequence ID" value="KAJ3259809.1"/>
    <property type="molecule type" value="Genomic_DNA"/>
</dbReference>
<evidence type="ECO:0000313" key="3">
    <source>
        <dbReference type="EMBL" id="KAJ3259809.1"/>
    </source>
</evidence>
<dbReference type="GO" id="GO:0031146">
    <property type="term" value="P:SCF-dependent proteasomal ubiquitin-dependent protein catabolic process"/>
    <property type="evidence" value="ECO:0007669"/>
    <property type="project" value="TreeGrafter"/>
</dbReference>
<protein>
    <recommendedName>
        <fullName evidence="5">F-box protein</fullName>
    </recommendedName>
</protein>
<feature type="region of interest" description="Disordered" evidence="1">
    <location>
        <begin position="464"/>
        <end position="483"/>
    </location>
</feature>
<dbReference type="Gene3D" id="3.80.10.10">
    <property type="entry name" value="Ribonuclease Inhibitor"/>
    <property type="match status" value="2"/>
</dbReference>
<dbReference type="Pfam" id="PF13516">
    <property type="entry name" value="LRR_6"/>
    <property type="match status" value="1"/>
</dbReference>
<gene>
    <name evidence="3" type="ORF">HK103_001700</name>
</gene>
<dbReference type="InterPro" id="IPR001611">
    <property type="entry name" value="Leu-rich_rpt"/>
</dbReference>
<feature type="compositionally biased region" description="Basic and acidic residues" evidence="1">
    <location>
        <begin position="464"/>
        <end position="477"/>
    </location>
</feature>
<evidence type="ECO:0008006" key="5">
    <source>
        <dbReference type="Google" id="ProtNLM"/>
    </source>
</evidence>
<dbReference type="PANTHER" id="PTHR13318">
    <property type="entry name" value="PARTNER OF PAIRED, ISOFORM B-RELATED"/>
    <property type="match status" value="1"/>
</dbReference>
<organism evidence="3 4">
    <name type="scientific">Boothiomyces macroporosus</name>
    <dbReference type="NCBI Taxonomy" id="261099"/>
    <lineage>
        <taxon>Eukaryota</taxon>
        <taxon>Fungi</taxon>
        <taxon>Fungi incertae sedis</taxon>
        <taxon>Chytridiomycota</taxon>
        <taxon>Chytridiomycota incertae sedis</taxon>
        <taxon>Chytridiomycetes</taxon>
        <taxon>Rhizophydiales</taxon>
        <taxon>Terramycetaceae</taxon>
        <taxon>Boothiomyces</taxon>
    </lineage>
</organism>
<proteinExistence type="predicted"/>
<dbReference type="AlphaFoldDB" id="A0AAD5ULQ9"/>
<name>A0AAD5ULQ9_9FUNG</name>
<reference evidence="3" key="1">
    <citation type="submission" date="2020-05" db="EMBL/GenBank/DDBJ databases">
        <title>Phylogenomic resolution of chytrid fungi.</title>
        <authorList>
            <person name="Stajich J.E."/>
            <person name="Amses K."/>
            <person name="Simmons R."/>
            <person name="Seto K."/>
            <person name="Myers J."/>
            <person name="Bonds A."/>
            <person name="Quandt C.A."/>
            <person name="Barry K."/>
            <person name="Liu P."/>
            <person name="Grigoriev I."/>
            <person name="Longcore J.E."/>
            <person name="James T.Y."/>
        </authorList>
    </citation>
    <scope>NUCLEOTIDE SEQUENCE</scope>
    <source>
        <strain evidence="3">PLAUS21</strain>
    </source>
</reference>
<keyword evidence="4" id="KW-1185">Reference proteome</keyword>
<dbReference type="SMART" id="SM00367">
    <property type="entry name" value="LRR_CC"/>
    <property type="match status" value="5"/>
</dbReference>
<feature type="signal peptide" evidence="2">
    <location>
        <begin position="1"/>
        <end position="15"/>
    </location>
</feature>
<evidence type="ECO:0000256" key="1">
    <source>
        <dbReference type="SAM" id="MobiDB-lite"/>
    </source>
</evidence>
<evidence type="ECO:0000313" key="4">
    <source>
        <dbReference type="Proteomes" id="UP001210925"/>
    </source>
</evidence>
<dbReference type="GO" id="GO:0019005">
    <property type="term" value="C:SCF ubiquitin ligase complex"/>
    <property type="evidence" value="ECO:0007669"/>
    <property type="project" value="TreeGrafter"/>
</dbReference>
<dbReference type="InterPro" id="IPR006553">
    <property type="entry name" value="Leu-rich_rpt_Cys-con_subtyp"/>
</dbReference>
<accession>A0AAD5ULQ9</accession>
<dbReference type="Proteomes" id="UP001210925">
    <property type="component" value="Unassembled WGS sequence"/>
</dbReference>
<feature type="chain" id="PRO_5042020811" description="F-box protein" evidence="2">
    <location>
        <begin position="16"/>
        <end position="483"/>
    </location>
</feature>
<keyword evidence="2" id="KW-0732">Signal</keyword>
<sequence>MLVWALLSIIKGSFSEPSNKKIKSKKVSFERRSVRALSTISSTTTLRKRKQDWIVPPYALDAEIFENIMKWCSPGDAAKLLQVCQVWSGPAAEALYQSPPILYADSFSKLAATLLRKDVMHPYPLLIREFIFTGLAADELYMGDLKECLRLCSNLVSFRIEGCSHLSNLLAQFLTEHAPFLSRIELPGCTISDAFLVQLIRGVTTLRHIDVSFSNVTLSALPVLVRECRYLETLIMTGCRPSPPEMVIDYEASEYYLVGDTLKQYKNTTLKQVSLSYTELTDAMVGYLCRHCDALQYLILEGCNLLTDTAINSIAMHCPTIIELDISLCTQVTDIGLQALAVHLSVQGEKTQRRRPTSFGYTSFQEYTPPQKRYHTIPLSKINLTGCYYITPPAIVLLASKCPNLNTIIIDGCDRLIDWYNHQDSPASPVPTTAREVFSQDSDSDEESFVSAKSRHSFAMENLQSERRLQLSRDQIMRRKREH</sequence>
<dbReference type="InterPro" id="IPR032675">
    <property type="entry name" value="LRR_dom_sf"/>
</dbReference>